<evidence type="ECO:0000259" key="2">
    <source>
        <dbReference type="Pfam" id="PF02470"/>
    </source>
</evidence>
<dbReference type="EMBL" id="FUEZ01000003">
    <property type="protein sequence ID" value="SPM38128.1"/>
    <property type="molecule type" value="Genomic_DNA"/>
</dbReference>
<gene>
    <name evidence="4" type="ORF">MNAB215_304</name>
</gene>
<dbReference type="InterPro" id="IPR005693">
    <property type="entry name" value="Mce"/>
</dbReference>
<dbReference type="Pfam" id="PF02470">
    <property type="entry name" value="MlaD"/>
    <property type="match status" value="1"/>
</dbReference>
<evidence type="ECO:0000256" key="1">
    <source>
        <dbReference type="SAM" id="MobiDB-lite"/>
    </source>
</evidence>
<dbReference type="PANTHER" id="PTHR33371:SF4">
    <property type="entry name" value="INTERMEMBRANE PHOSPHOLIPID TRANSPORT SYSTEM BINDING PROTEIN MLAD"/>
    <property type="match status" value="1"/>
</dbReference>
<dbReference type="OrthoDB" id="4516955at2"/>
<evidence type="ECO:0000313" key="5">
    <source>
        <dbReference type="Proteomes" id="UP000240424"/>
    </source>
</evidence>
<feature type="domain" description="Mce/MlaD" evidence="2">
    <location>
        <begin position="41"/>
        <end position="115"/>
    </location>
</feature>
<evidence type="ECO:0000259" key="3">
    <source>
        <dbReference type="Pfam" id="PF11887"/>
    </source>
</evidence>
<evidence type="ECO:0000313" key="4">
    <source>
        <dbReference type="EMBL" id="SPM38128.1"/>
    </source>
</evidence>
<protein>
    <submittedName>
        <fullName evidence="4">Mammalian cell entry protein</fullName>
    </submittedName>
</protein>
<dbReference type="NCBIfam" id="TIGR00996">
    <property type="entry name" value="Mtu_fam_mce"/>
    <property type="match status" value="1"/>
</dbReference>
<dbReference type="STRING" id="1841861.GCA_900157365_04506"/>
<feature type="region of interest" description="Disordered" evidence="1">
    <location>
        <begin position="398"/>
        <end position="476"/>
    </location>
</feature>
<dbReference type="Proteomes" id="UP000240424">
    <property type="component" value="Unassembled WGS sequence"/>
</dbReference>
<organism evidence="4 5">
    <name type="scientific">Mycobacterium numidiamassiliense</name>
    <dbReference type="NCBI Taxonomy" id="1841861"/>
    <lineage>
        <taxon>Bacteria</taxon>
        <taxon>Bacillati</taxon>
        <taxon>Actinomycetota</taxon>
        <taxon>Actinomycetes</taxon>
        <taxon>Mycobacteriales</taxon>
        <taxon>Mycobacteriaceae</taxon>
        <taxon>Mycobacterium</taxon>
    </lineage>
</organism>
<name>A0A2U3P317_9MYCO</name>
<feature type="domain" description="Mammalian cell entry C-terminal" evidence="3">
    <location>
        <begin position="124"/>
        <end position="308"/>
    </location>
</feature>
<dbReference type="Pfam" id="PF11887">
    <property type="entry name" value="Mce4_CUP1"/>
    <property type="match status" value="1"/>
</dbReference>
<accession>A0A2U3P317</accession>
<sequence length="476" mass="49479">MNRIDLLPRRYRSLMLATAIVLAVVLIAGVGVLLGNTLLRPTTITAYFTKAIGIYPGDNVEVSGVTIGHIDSIQPAGTKTRMTLSVDHDVAIPAQAKAVIAAQNLVAARYVELTPSYESGSGPTMSDGAVIPLERTAVPVEWDQVKDQLMRLASDLGPQGQTSSTSVSRFIDTTADALAGNGDKLRQTLAELSKAARILAGGGADIVAIIANLETFVSALRDSNTQIVEFQNRFATLTSVLDENRSDLDAALTDLSTTISDVQRFIAGSRNQTAEQVQRLANVTQNLVDHRIDLENVLHVAPNSIANAYNIYNPDTGDVWGTFVLSPFANPMNLVCGAIGAVENVTATESGKLCGLYLGPVLRQISLNGMPVPINPYLSPAAKPENIVYADPALAPGGSGPAPTPPELPPAVSAYAGLPGDTPGANGPPPGAAPGAALSPPSAVWVQPTTLPEMLLPSGQGEVPTGAPPSPDGTSP</sequence>
<dbReference type="InterPro" id="IPR003399">
    <property type="entry name" value="Mce/MlaD"/>
</dbReference>
<dbReference type="InterPro" id="IPR052336">
    <property type="entry name" value="MlaD_Phospholipid_Transporter"/>
</dbReference>
<dbReference type="AlphaFoldDB" id="A0A2U3P317"/>
<dbReference type="GO" id="GO:0005576">
    <property type="term" value="C:extracellular region"/>
    <property type="evidence" value="ECO:0007669"/>
    <property type="project" value="TreeGrafter"/>
</dbReference>
<dbReference type="PANTHER" id="PTHR33371">
    <property type="entry name" value="INTERMEMBRANE PHOSPHOLIPID TRANSPORT SYSTEM BINDING PROTEIN MLAD-RELATED"/>
    <property type="match status" value="1"/>
</dbReference>
<reference evidence="4 5" key="1">
    <citation type="submission" date="2017-01" db="EMBL/GenBank/DDBJ databases">
        <authorList>
            <consortium name="Urmite Genomes"/>
        </authorList>
    </citation>
    <scope>NUCLEOTIDE SEQUENCE [LARGE SCALE GENOMIC DNA]</scope>
    <source>
        <strain evidence="4 5">AB215</strain>
    </source>
</reference>
<proteinExistence type="predicted"/>
<keyword evidence="5" id="KW-1185">Reference proteome</keyword>
<dbReference type="InterPro" id="IPR024516">
    <property type="entry name" value="Mce_C"/>
</dbReference>
<feature type="compositionally biased region" description="Pro residues" evidence="1">
    <location>
        <begin position="466"/>
        <end position="476"/>
    </location>
</feature>